<gene>
    <name evidence="4" type="ORF">U0035_10780</name>
</gene>
<keyword evidence="1" id="KW-0808">Transferase</keyword>
<reference evidence="4 5" key="1">
    <citation type="submission" date="2023-12" db="EMBL/GenBank/DDBJ databases">
        <title>Genome sequencing and assembly of bacterial species from a model synthetic community.</title>
        <authorList>
            <person name="Hogle S.L."/>
        </authorList>
    </citation>
    <scope>NUCLEOTIDE SEQUENCE [LARGE SCALE GENOMIC DNA]</scope>
    <source>
        <strain evidence="4 5">HAMBI_3031</strain>
    </source>
</reference>
<evidence type="ECO:0000256" key="2">
    <source>
        <dbReference type="ARBA" id="ARBA00023315"/>
    </source>
</evidence>
<dbReference type="EMBL" id="CP139960">
    <property type="protein sequence ID" value="WQD40633.1"/>
    <property type="molecule type" value="Genomic_DNA"/>
</dbReference>
<dbReference type="InterPro" id="IPR000182">
    <property type="entry name" value="GNAT_dom"/>
</dbReference>
<dbReference type="Pfam" id="PF00583">
    <property type="entry name" value="Acetyltransf_1"/>
    <property type="match status" value="1"/>
</dbReference>
<dbReference type="RefSeq" id="WP_114789805.1">
    <property type="nucleotide sequence ID" value="NZ_CP139960.1"/>
</dbReference>
<sequence>MNLRKVKATDNATLAAIISSAFDDYDAPKRGTVYSDPTTDDLYTLFQTERSVLWVAEINGAIVGCCGVYPTPELPANYAELVKFYLNKTARGLGVGRALMEQCTQSAIELGYTHLYLESLPQFSNAVSIYEKQGYQLLDHPLGESGHTSCDIWMVKELG</sequence>
<evidence type="ECO:0000259" key="3">
    <source>
        <dbReference type="PROSITE" id="PS51186"/>
    </source>
</evidence>
<dbReference type="Gene3D" id="3.40.630.30">
    <property type="match status" value="1"/>
</dbReference>
<evidence type="ECO:0000313" key="5">
    <source>
        <dbReference type="Proteomes" id="UP001325680"/>
    </source>
</evidence>
<accession>A0ABZ0WCN4</accession>
<dbReference type="Proteomes" id="UP001325680">
    <property type="component" value="Chromosome"/>
</dbReference>
<organism evidence="4 5">
    <name type="scientific">Niabella yanshanensis</name>
    <dbReference type="NCBI Taxonomy" id="577386"/>
    <lineage>
        <taxon>Bacteria</taxon>
        <taxon>Pseudomonadati</taxon>
        <taxon>Bacteroidota</taxon>
        <taxon>Chitinophagia</taxon>
        <taxon>Chitinophagales</taxon>
        <taxon>Chitinophagaceae</taxon>
        <taxon>Niabella</taxon>
    </lineage>
</organism>
<dbReference type="InterPro" id="IPR016181">
    <property type="entry name" value="Acyl_CoA_acyltransferase"/>
</dbReference>
<dbReference type="PANTHER" id="PTHR43877">
    <property type="entry name" value="AMINOALKYLPHOSPHONATE N-ACETYLTRANSFERASE-RELATED-RELATED"/>
    <property type="match status" value="1"/>
</dbReference>
<keyword evidence="5" id="KW-1185">Reference proteome</keyword>
<name>A0ABZ0WCN4_9BACT</name>
<dbReference type="SUPFAM" id="SSF55729">
    <property type="entry name" value="Acyl-CoA N-acyltransferases (Nat)"/>
    <property type="match status" value="1"/>
</dbReference>
<dbReference type="PROSITE" id="PS51186">
    <property type="entry name" value="GNAT"/>
    <property type="match status" value="1"/>
</dbReference>
<dbReference type="PANTHER" id="PTHR43877:SF2">
    <property type="entry name" value="AMINOALKYLPHOSPHONATE N-ACETYLTRANSFERASE-RELATED"/>
    <property type="match status" value="1"/>
</dbReference>
<proteinExistence type="predicted"/>
<keyword evidence="2" id="KW-0012">Acyltransferase</keyword>
<protein>
    <submittedName>
        <fullName evidence="4">GNAT family N-acetyltransferase</fullName>
    </submittedName>
</protein>
<feature type="domain" description="N-acetyltransferase" evidence="3">
    <location>
        <begin position="1"/>
        <end position="159"/>
    </location>
</feature>
<dbReference type="InterPro" id="IPR050832">
    <property type="entry name" value="Bact_Acetyltransf"/>
</dbReference>
<dbReference type="CDD" id="cd04301">
    <property type="entry name" value="NAT_SF"/>
    <property type="match status" value="1"/>
</dbReference>
<evidence type="ECO:0000313" key="4">
    <source>
        <dbReference type="EMBL" id="WQD40633.1"/>
    </source>
</evidence>
<evidence type="ECO:0000256" key="1">
    <source>
        <dbReference type="ARBA" id="ARBA00022679"/>
    </source>
</evidence>